<dbReference type="GO" id="GO:0016887">
    <property type="term" value="F:ATP hydrolysis activity"/>
    <property type="evidence" value="ECO:0007669"/>
    <property type="project" value="InterPro"/>
</dbReference>
<proteinExistence type="inferred from homology"/>
<keyword evidence="3" id="KW-0547">Nucleotide-binding</keyword>
<evidence type="ECO:0000259" key="5">
    <source>
        <dbReference type="PROSITE" id="PS50893"/>
    </source>
</evidence>
<dbReference type="SMART" id="SM00382">
    <property type="entry name" value="AAA"/>
    <property type="match status" value="2"/>
</dbReference>
<organism evidence="6">
    <name type="scientific">uncultured Nocardioidaceae bacterium</name>
    <dbReference type="NCBI Taxonomy" id="253824"/>
    <lineage>
        <taxon>Bacteria</taxon>
        <taxon>Bacillati</taxon>
        <taxon>Actinomycetota</taxon>
        <taxon>Actinomycetes</taxon>
        <taxon>Propionibacteriales</taxon>
        <taxon>Nocardioidaceae</taxon>
        <taxon>environmental samples</taxon>
    </lineage>
</organism>
<dbReference type="EMBL" id="CADCUJ010000014">
    <property type="protein sequence ID" value="CAA9333697.1"/>
    <property type="molecule type" value="Genomic_DNA"/>
</dbReference>
<dbReference type="PANTHER" id="PTHR43553">
    <property type="entry name" value="HEAVY METAL TRANSPORTER"/>
    <property type="match status" value="1"/>
</dbReference>
<dbReference type="InterPro" id="IPR003439">
    <property type="entry name" value="ABC_transporter-like_ATP-bd"/>
</dbReference>
<dbReference type="CDD" id="cd03225">
    <property type="entry name" value="ABC_cobalt_CbiO_domain1"/>
    <property type="match status" value="2"/>
</dbReference>
<reference evidence="6" key="1">
    <citation type="submission" date="2020-02" db="EMBL/GenBank/DDBJ databases">
        <authorList>
            <person name="Meier V. D."/>
        </authorList>
    </citation>
    <scope>NUCLEOTIDE SEQUENCE</scope>
    <source>
        <strain evidence="6">AVDCRST_MAG72</strain>
    </source>
</reference>
<accession>A0A6J4LH97</accession>
<dbReference type="GO" id="GO:0005524">
    <property type="term" value="F:ATP binding"/>
    <property type="evidence" value="ECO:0007669"/>
    <property type="project" value="UniProtKB-KW"/>
</dbReference>
<keyword evidence="4" id="KW-0067">ATP-binding</keyword>
<evidence type="ECO:0000256" key="4">
    <source>
        <dbReference type="ARBA" id="ARBA00022840"/>
    </source>
</evidence>
<evidence type="ECO:0000256" key="1">
    <source>
        <dbReference type="ARBA" id="ARBA00005417"/>
    </source>
</evidence>
<dbReference type="PROSITE" id="PS00211">
    <property type="entry name" value="ABC_TRANSPORTER_1"/>
    <property type="match status" value="1"/>
</dbReference>
<evidence type="ECO:0000256" key="2">
    <source>
        <dbReference type="ARBA" id="ARBA00022448"/>
    </source>
</evidence>
<evidence type="ECO:0000313" key="6">
    <source>
        <dbReference type="EMBL" id="CAA9333697.1"/>
    </source>
</evidence>
<dbReference type="InterPro" id="IPR027417">
    <property type="entry name" value="P-loop_NTPase"/>
</dbReference>
<gene>
    <name evidence="6" type="ORF">AVDCRST_MAG72-268</name>
</gene>
<dbReference type="InterPro" id="IPR017871">
    <property type="entry name" value="ABC_transporter-like_CS"/>
</dbReference>
<dbReference type="GO" id="GO:0042626">
    <property type="term" value="F:ATPase-coupled transmembrane transporter activity"/>
    <property type="evidence" value="ECO:0007669"/>
    <property type="project" value="TreeGrafter"/>
</dbReference>
<dbReference type="PROSITE" id="PS50893">
    <property type="entry name" value="ABC_TRANSPORTER_2"/>
    <property type="match status" value="2"/>
</dbReference>
<dbReference type="AlphaFoldDB" id="A0A6J4LH97"/>
<protein>
    <submittedName>
        <fullName evidence="6">Duplicated ATPase component YkoD of energizing module of thiamin-regulated ECF transporter for HydroxyMethylPyrimidine</fullName>
    </submittedName>
</protein>
<dbReference type="InterPro" id="IPR003593">
    <property type="entry name" value="AAA+_ATPase"/>
</dbReference>
<dbReference type="Gene3D" id="3.40.50.300">
    <property type="entry name" value="P-loop containing nucleotide triphosphate hydrolases"/>
    <property type="match status" value="2"/>
</dbReference>
<feature type="domain" description="ABC transporter" evidence="5">
    <location>
        <begin position="1"/>
        <end position="232"/>
    </location>
</feature>
<sequence length="501" mass="51647">MSWRPAGRKTPILDRLDLRIEAGEKVLLVGPSGSGKSTLLRAIAGLLLTADVGELAGRVSIAGSPPQDSPGQVGLLLQDPTAGLVAGTVGRDVAFGLENTGVPRPEMPHRVRRALEAASFPYGEGRRVDTLSGGETQRLALAGALVMHPRVLLLDEPTSMLDEESSARVREAVLGSVHATGSTLVVVEHRLGPWVPHMDRCVVLDPAGRVVADGPPGPLLRGDRAALAGQGVWVPGMAVPEPLAVDPSLVAPQDPAPGDEPIVVADDVRVVHRSPFRDVGSRGHRRPALDGVSGELRAGRGLGLTGPSGAGKSTLLAVLAGLQHPDSGSCRIREEWSGHKGRSASRLSSSELARRLAWVPQTPEHGLVRGTVIDELMLASTALGLSRGAAMARARGLLEVLGLSALADTNAHRLSGGEQRRLVVAAALVHGPAGVLLDEPTVGQDRLTWSAVTGVCATARAAGAGIAVATHDVAALDVLAGDGRGSVLRLDQGLVVGGVTP</sequence>
<dbReference type="InterPro" id="IPR015856">
    <property type="entry name" value="ABC_transpr_CbiO/EcfA_su"/>
</dbReference>
<dbReference type="PANTHER" id="PTHR43553:SF24">
    <property type="entry name" value="ENERGY-COUPLING FACTOR TRANSPORTER ATP-BINDING PROTEIN ECFA1"/>
    <property type="match status" value="1"/>
</dbReference>
<feature type="domain" description="ABC transporter" evidence="5">
    <location>
        <begin position="274"/>
        <end position="501"/>
    </location>
</feature>
<dbReference type="SUPFAM" id="SSF52540">
    <property type="entry name" value="P-loop containing nucleoside triphosphate hydrolases"/>
    <property type="match status" value="2"/>
</dbReference>
<evidence type="ECO:0000256" key="3">
    <source>
        <dbReference type="ARBA" id="ARBA00022741"/>
    </source>
</evidence>
<dbReference type="Pfam" id="PF00005">
    <property type="entry name" value="ABC_tran"/>
    <property type="match status" value="2"/>
</dbReference>
<dbReference type="GO" id="GO:0043190">
    <property type="term" value="C:ATP-binding cassette (ABC) transporter complex"/>
    <property type="evidence" value="ECO:0007669"/>
    <property type="project" value="TreeGrafter"/>
</dbReference>
<name>A0A6J4LH97_9ACTN</name>
<dbReference type="InterPro" id="IPR050095">
    <property type="entry name" value="ECF_ABC_transporter_ATP-bd"/>
</dbReference>
<comment type="similarity">
    <text evidence="1">Belongs to the ABC transporter superfamily.</text>
</comment>
<keyword evidence="2" id="KW-0813">Transport</keyword>